<evidence type="ECO:0000256" key="17">
    <source>
        <dbReference type="ARBA" id="ARBA00023163"/>
    </source>
</evidence>
<evidence type="ECO:0000256" key="5">
    <source>
        <dbReference type="ARBA" id="ARBA00022481"/>
    </source>
</evidence>
<protein>
    <recommendedName>
        <fullName evidence="4">Pinin</fullName>
    </recommendedName>
</protein>
<reference evidence="25 26" key="1">
    <citation type="journal article" date="2023" name="Insect Mol. Biol.">
        <title>Genome sequencing provides insights into the evolution of gene families encoding plant cell wall-degrading enzymes in longhorned beetles.</title>
        <authorList>
            <person name="Shin N.R."/>
            <person name="Okamura Y."/>
            <person name="Kirsch R."/>
            <person name="Pauchet Y."/>
        </authorList>
    </citation>
    <scope>NUCLEOTIDE SEQUENCE [LARGE SCALE GENOMIC DNA]</scope>
    <source>
        <strain evidence="25">EAD_L_NR</strain>
    </source>
</reference>
<evidence type="ECO:0000256" key="3">
    <source>
        <dbReference type="ARBA" id="ARBA00010386"/>
    </source>
</evidence>
<dbReference type="GO" id="GO:0030057">
    <property type="term" value="C:desmosome"/>
    <property type="evidence" value="ECO:0007669"/>
    <property type="project" value="UniProtKB-SubCell"/>
</dbReference>
<evidence type="ECO:0000256" key="1">
    <source>
        <dbReference type="ARBA" id="ARBA00004324"/>
    </source>
</evidence>
<dbReference type="Pfam" id="PF04696">
    <property type="entry name" value="Pinin_SDK_memA"/>
    <property type="match status" value="1"/>
</dbReference>
<keyword evidence="15" id="KW-0238">DNA-binding</keyword>
<keyword evidence="19" id="KW-0539">Nucleus</keyword>
<keyword evidence="11" id="KW-0965">Cell junction</keyword>
<evidence type="ECO:0000256" key="9">
    <source>
        <dbReference type="ARBA" id="ARBA00022728"/>
    </source>
</evidence>
<keyword evidence="26" id="KW-1185">Reference proteome</keyword>
<evidence type="ECO:0000259" key="24">
    <source>
        <dbReference type="Pfam" id="PF04697"/>
    </source>
</evidence>
<dbReference type="PANTHER" id="PTHR12707">
    <property type="entry name" value="PINN"/>
    <property type="match status" value="1"/>
</dbReference>
<evidence type="ECO:0000256" key="20">
    <source>
        <dbReference type="ARBA" id="ARBA00025916"/>
    </source>
</evidence>
<evidence type="ECO:0000256" key="15">
    <source>
        <dbReference type="ARBA" id="ARBA00023125"/>
    </source>
</evidence>
<feature type="domain" description="Pinin/SDK/MemA protein" evidence="23">
    <location>
        <begin position="134"/>
        <end position="256"/>
    </location>
</feature>
<keyword evidence="13" id="KW-0805">Transcription regulation</keyword>
<dbReference type="InterPro" id="IPR039853">
    <property type="entry name" value="Pinin"/>
</dbReference>
<evidence type="ECO:0000256" key="6">
    <source>
        <dbReference type="ARBA" id="ARBA00022499"/>
    </source>
</evidence>
<feature type="domain" description="Pinin/SDK" evidence="24">
    <location>
        <begin position="12"/>
        <end position="94"/>
    </location>
</feature>
<keyword evidence="16" id="KW-0010">Activator</keyword>
<keyword evidence="14 21" id="KW-0175">Coiled coil</keyword>
<feature type="coiled-coil region" evidence="21">
    <location>
        <begin position="152"/>
        <end position="186"/>
    </location>
</feature>
<dbReference type="EMBL" id="JANEYG010000110">
    <property type="protein sequence ID" value="KAJ8912848.1"/>
    <property type="molecule type" value="Genomic_DNA"/>
</dbReference>
<dbReference type="GO" id="GO:0016607">
    <property type="term" value="C:nuclear speck"/>
    <property type="evidence" value="ECO:0007669"/>
    <property type="project" value="UniProtKB-SubCell"/>
</dbReference>
<dbReference type="GO" id="GO:0003677">
    <property type="term" value="F:DNA binding"/>
    <property type="evidence" value="ECO:0007669"/>
    <property type="project" value="UniProtKB-KW"/>
</dbReference>
<evidence type="ECO:0000256" key="10">
    <source>
        <dbReference type="ARBA" id="ARBA00022843"/>
    </source>
</evidence>
<evidence type="ECO:0000256" key="16">
    <source>
        <dbReference type="ARBA" id="ARBA00023159"/>
    </source>
</evidence>
<sequence length="375" mass="43955">METEVLNSFDKLTYELEQAKSSLKAVDENIKKLIGRDPSDFASRLNKKRLLSHDNKGRADLKTASRIRNIPNESELPASKRRNTDSVFSRLSGIVPDDIHHESQKQIISKVIVTSKEIPSREEALEAQNKDEKFRARNKRMFGALLGTLQKFQQEETKLKSREEKRAQVEKKIEEHEIKEKEEIKKERHELFLNRKKKQIEIKIIELKMAKMREHTAWIECQKPRINFIMTKTDPKVHYLPRRLNNKTTELLNTSKQEIQAIIETKRKALFEELKSIEDKIRRNFNNKYGLKSGVQNEELLSDNLSQEHDDHFDKVMTELSVEENESKDVNEATEEVQYDGTNQDKENKQIDNFEEALSENEITNNKPNIEVCDV</sequence>
<keyword evidence="17" id="KW-0804">Transcription</keyword>
<evidence type="ECO:0000256" key="22">
    <source>
        <dbReference type="SAM" id="MobiDB-lite"/>
    </source>
</evidence>
<evidence type="ECO:0000256" key="4">
    <source>
        <dbReference type="ARBA" id="ARBA00020056"/>
    </source>
</evidence>
<keyword evidence="10" id="KW-0832">Ubl conjugation</keyword>
<name>A0AAV8VFE9_9CUCU</name>
<evidence type="ECO:0000256" key="14">
    <source>
        <dbReference type="ARBA" id="ARBA00023054"/>
    </source>
</evidence>
<dbReference type="AlphaFoldDB" id="A0AAV8VFE9"/>
<evidence type="ECO:0000256" key="19">
    <source>
        <dbReference type="ARBA" id="ARBA00023242"/>
    </source>
</evidence>
<keyword evidence="7" id="KW-0597">Phosphoprotein</keyword>
<evidence type="ECO:0000259" key="23">
    <source>
        <dbReference type="Pfam" id="PF04696"/>
    </source>
</evidence>
<feature type="coiled-coil region" evidence="21">
    <location>
        <begin position="9"/>
        <end position="36"/>
    </location>
</feature>
<dbReference type="Pfam" id="PF04697">
    <property type="entry name" value="Pinin_SDK_N"/>
    <property type="match status" value="1"/>
</dbReference>
<evidence type="ECO:0000313" key="25">
    <source>
        <dbReference type="EMBL" id="KAJ8912848.1"/>
    </source>
</evidence>
<keyword evidence="12" id="KW-0007">Acetylation</keyword>
<proteinExistence type="inferred from homology"/>
<keyword evidence="18" id="KW-0508">mRNA splicing</keyword>
<evidence type="ECO:0000256" key="12">
    <source>
        <dbReference type="ARBA" id="ARBA00022990"/>
    </source>
</evidence>
<accession>A0AAV8VFE9</accession>
<dbReference type="GO" id="GO:0006397">
    <property type="term" value="P:mRNA processing"/>
    <property type="evidence" value="ECO:0007669"/>
    <property type="project" value="UniProtKB-KW"/>
</dbReference>
<comment type="subcellular location">
    <subcellularLocation>
        <location evidence="2">Cell junction</location>
        <location evidence="2">Desmosome</location>
    </subcellularLocation>
    <subcellularLocation>
        <location evidence="1">Nucleus speckle</location>
    </subcellularLocation>
</comment>
<evidence type="ECO:0000256" key="21">
    <source>
        <dbReference type="SAM" id="Coils"/>
    </source>
</evidence>
<dbReference type="Proteomes" id="UP001159042">
    <property type="component" value="Unassembled WGS sequence"/>
</dbReference>
<keyword evidence="5" id="KW-0488">Methylation</keyword>
<comment type="caution">
    <text evidence="25">The sequence shown here is derived from an EMBL/GenBank/DDBJ whole genome shotgun (WGS) entry which is preliminary data.</text>
</comment>
<evidence type="ECO:0000256" key="2">
    <source>
        <dbReference type="ARBA" id="ARBA00004568"/>
    </source>
</evidence>
<comment type="similarity">
    <text evidence="3">Belongs to the pinin family.</text>
</comment>
<dbReference type="InterPro" id="IPR006787">
    <property type="entry name" value="Pinin_SDK_N"/>
</dbReference>
<keyword evidence="6" id="KW-1017">Isopeptide bond</keyword>
<evidence type="ECO:0000256" key="13">
    <source>
        <dbReference type="ARBA" id="ARBA00023015"/>
    </source>
</evidence>
<dbReference type="GO" id="GO:0071013">
    <property type="term" value="C:catalytic step 2 spliceosome"/>
    <property type="evidence" value="ECO:0007669"/>
    <property type="project" value="TreeGrafter"/>
</dbReference>
<dbReference type="GO" id="GO:0008380">
    <property type="term" value="P:RNA splicing"/>
    <property type="evidence" value="ECO:0007669"/>
    <property type="project" value="UniProtKB-KW"/>
</dbReference>
<feature type="region of interest" description="Disordered" evidence="22">
    <location>
        <begin position="324"/>
        <end position="348"/>
    </location>
</feature>
<evidence type="ECO:0000256" key="11">
    <source>
        <dbReference type="ARBA" id="ARBA00022949"/>
    </source>
</evidence>
<evidence type="ECO:0000313" key="26">
    <source>
        <dbReference type="Proteomes" id="UP001159042"/>
    </source>
</evidence>
<dbReference type="PANTHER" id="PTHR12707:SF0">
    <property type="entry name" value="PININ"/>
    <property type="match status" value="1"/>
</dbReference>
<evidence type="ECO:0000256" key="18">
    <source>
        <dbReference type="ARBA" id="ARBA00023187"/>
    </source>
</evidence>
<gene>
    <name evidence="25" type="ORF">NQ315_007980</name>
</gene>
<keyword evidence="9" id="KW-0747">Spliceosome</keyword>
<comment type="subunit">
    <text evidence="20">Found in a mRNA splicing-dependent exon junction complex (EJC). Found in a complex with SR proteins. Found in a mRNP complex with RNPS1. Component of the PSAP complex consisting of RNPS1, SAP18 and PNN. Interacts with PNISR, CTBP1, CTBP2, KRT8, KRT18, KRT19, PS1D/PNO40, PPIG, RNPS1, SFRS4 and SRRM2. Identified in the spliceosome C complex.</text>
</comment>
<organism evidence="25 26">
    <name type="scientific">Exocentrus adspersus</name>
    <dbReference type="NCBI Taxonomy" id="1586481"/>
    <lineage>
        <taxon>Eukaryota</taxon>
        <taxon>Metazoa</taxon>
        <taxon>Ecdysozoa</taxon>
        <taxon>Arthropoda</taxon>
        <taxon>Hexapoda</taxon>
        <taxon>Insecta</taxon>
        <taxon>Pterygota</taxon>
        <taxon>Neoptera</taxon>
        <taxon>Endopterygota</taxon>
        <taxon>Coleoptera</taxon>
        <taxon>Polyphaga</taxon>
        <taxon>Cucujiformia</taxon>
        <taxon>Chrysomeloidea</taxon>
        <taxon>Cerambycidae</taxon>
        <taxon>Lamiinae</taxon>
        <taxon>Acanthocinini</taxon>
        <taxon>Exocentrus</taxon>
    </lineage>
</organism>
<keyword evidence="8" id="KW-0507">mRNA processing</keyword>
<evidence type="ECO:0000256" key="8">
    <source>
        <dbReference type="ARBA" id="ARBA00022664"/>
    </source>
</evidence>
<evidence type="ECO:0000256" key="7">
    <source>
        <dbReference type="ARBA" id="ARBA00022553"/>
    </source>
</evidence>
<dbReference type="InterPro" id="IPR006786">
    <property type="entry name" value="Pinin_SDK_MemA"/>
</dbReference>